<organism evidence="1">
    <name type="scientific">Brassica campestris</name>
    <name type="common">Field mustard</name>
    <dbReference type="NCBI Taxonomy" id="3711"/>
    <lineage>
        <taxon>Eukaryota</taxon>
        <taxon>Viridiplantae</taxon>
        <taxon>Streptophyta</taxon>
        <taxon>Embryophyta</taxon>
        <taxon>Tracheophyta</taxon>
        <taxon>Spermatophyta</taxon>
        <taxon>Magnoliopsida</taxon>
        <taxon>eudicotyledons</taxon>
        <taxon>Gunneridae</taxon>
        <taxon>Pentapetalae</taxon>
        <taxon>rosids</taxon>
        <taxon>malvids</taxon>
        <taxon>Brassicales</taxon>
        <taxon>Brassicaceae</taxon>
        <taxon>Brassiceae</taxon>
        <taxon>Brassica</taxon>
    </lineage>
</organism>
<dbReference type="AlphaFoldDB" id="A0A3P6A9D9"/>
<name>A0A3P6A9D9_BRACM</name>
<dbReference type="EMBL" id="LR031572">
    <property type="protein sequence ID" value="VDC80981.1"/>
    <property type="molecule type" value="Genomic_DNA"/>
</dbReference>
<sequence>MIVEGEEEFQEEKVWSVLREGETSSLEIKQSKSHFSSPSYSTFVASSPWTHSQKQGGQRGKTVICIY</sequence>
<evidence type="ECO:0000313" key="1">
    <source>
        <dbReference type="EMBL" id="VDC80981.1"/>
    </source>
</evidence>
<reference evidence="1" key="1">
    <citation type="submission" date="2018-11" db="EMBL/GenBank/DDBJ databases">
        <authorList>
            <consortium name="Genoscope - CEA"/>
            <person name="William W."/>
        </authorList>
    </citation>
    <scope>NUCLEOTIDE SEQUENCE</scope>
</reference>
<protein>
    <submittedName>
        <fullName evidence="1">Uncharacterized protein</fullName>
    </submittedName>
</protein>
<accession>A0A3P6A9D9</accession>
<proteinExistence type="predicted"/>
<gene>
    <name evidence="1" type="ORF">BRAA03T12199Z</name>
</gene>